<proteinExistence type="predicted"/>
<evidence type="ECO:0000259" key="1">
    <source>
        <dbReference type="Pfam" id="PF09413"/>
    </source>
</evidence>
<dbReference type="RefSeq" id="WP_073287192.1">
    <property type="nucleotide sequence ID" value="NZ_FRAS01000018.1"/>
</dbReference>
<gene>
    <name evidence="2" type="ORF">SAMN02746009_03175</name>
</gene>
<dbReference type="SUPFAM" id="SSF54913">
    <property type="entry name" value="GlnB-like"/>
    <property type="match status" value="1"/>
</dbReference>
<name>A0A1M7CIH4_9BACT</name>
<dbReference type="AlphaFoldDB" id="A0A1M7CIH4"/>
<dbReference type="STRING" id="1121959.SAMN02746009_03175"/>
<keyword evidence="3" id="KW-1185">Reference proteome</keyword>
<accession>A0A1M7CIH4</accession>
<dbReference type="OrthoDB" id="8480302at2"/>
<dbReference type="EMBL" id="FRAS01000018">
    <property type="protein sequence ID" value="SHL67078.1"/>
    <property type="molecule type" value="Genomic_DNA"/>
</dbReference>
<dbReference type="InterPro" id="IPR018551">
    <property type="entry name" value="DUF2007"/>
</dbReference>
<evidence type="ECO:0000313" key="2">
    <source>
        <dbReference type="EMBL" id="SHL67078.1"/>
    </source>
</evidence>
<dbReference type="Proteomes" id="UP000183947">
    <property type="component" value="Unassembled WGS sequence"/>
</dbReference>
<feature type="domain" description="DUF2007" evidence="1">
    <location>
        <begin position="12"/>
        <end position="70"/>
    </location>
</feature>
<evidence type="ECO:0000313" key="3">
    <source>
        <dbReference type="Proteomes" id="UP000183947"/>
    </source>
</evidence>
<protein>
    <submittedName>
        <fullName evidence="2">Putative signal transducing protein</fullName>
    </submittedName>
</protein>
<dbReference type="InterPro" id="IPR011322">
    <property type="entry name" value="N-reg_PII-like_a/b"/>
</dbReference>
<dbReference type="Pfam" id="PF09413">
    <property type="entry name" value="DUF2007"/>
    <property type="match status" value="1"/>
</dbReference>
<organism evidence="2 3">
    <name type="scientific">Hymenobacter psychrotolerans DSM 18569</name>
    <dbReference type="NCBI Taxonomy" id="1121959"/>
    <lineage>
        <taxon>Bacteria</taxon>
        <taxon>Pseudomonadati</taxon>
        <taxon>Bacteroidota</taxon>
        <taxon>Cytophagia</taxon>
        <taxon>Cytophagales</taxon>
        <taxon>Hymenobacteraceae</taxon>
        <taxon>Hymenobacter</taxon>
    </lineage>
</organism>
<dbReference type="Gene3D" id="3.30.70.790">
    <property type="entry name" value="UreE, C-terminal domain"/>
    <property type="match status" value="1"/>
</dbReference>
<sequence>MYDEPTHAPIVLLASFANVISAHLAKNQLDAAGIPCFLSNENRPYGPISGGVRLHVREQDLPAAQEVLEAGRPTMHALASSEDESTTPDTVRCPRCHHTDVVCQQTPEPSHTLLTRLRLWLLDPEKPQCHCFHCGLDFEG</sequence>
<reference evidence="3" key="1">
    <citation type="submission" date="2016-11" db="EMBL/GenBank/DDBJ databases">
        <authorList>
            <person name="Varghese N."/>
            <person name="Submissions S."/>
        </authorList>
    </citation>
    <scope>NUCLEOTIDE SEQUENCE [LARGE SCALE GENOMIC DNA]</scope>
    <source>
        <strain evidence="3">DSM 18569</strain>
    </source>
</reference>